<evidence type="ECO:0000313" key="6">
    <source>
        <dbReference type="EMBL" id="RPA86835.1"/>
    </source>
</evidence>
<gene>
    <name evidence="6" type="ORF">BJ508DRAFT_321413</name>
</gene>
<dbReference type="Proteomes" id="UP000275078">
    <property type="component" value="Unassembled WGS sequence"/>
</dbReference>
<sequence length="269" mass="30321">MYSRIQAMLFNNLKRTSLKVTHPVSSLRNEITFPSFGNVENGFNFGLDFDGLDIRGMDTHRAYIGEIKEDTSFVRRTLEVADRTGERILVAFHDNSRGGYLKEQCKVGNTLLILYPEGHLFADGSIGFRIENEKINHVKVFPHSYERLLAANDLYFKSINRPATCSLQVCSTTSDPAKVNVATDGQFVLCKDCKVAQYCQKECQVTDWNNGHKAICKAVKDVQWITGKEWGKIDLNKATGRPVLYKQEYSMAGVTPFYGAVGDRLVVMN</sequence>
<protein>
    <recommendedName>
        <fullName evidence="5">MYND-type domain-containing protein</fullName>
    </recommendedName>
</protein>
<accession>A0A3N4IL13</accession>
<evidence type="ECO:0000256" key="4">
    <source>
        <dbReference type="PROSITE-ProRule" id="PRU00134"/>
    </source>
</evidence>
<dbReference type="InterPro" id="IPR002893">
    <property type="entry name" value="Znf_MYND"/>
</dbReference>
<keyword evidence="3" id="KW-0862">Zinc</keyword>
<dbReference type="Gene3D" id="6.10.140.2220">
    <property type="match status" value="1"/>
</dbReference>
<evidence type="ECO:0000256" key="2">
    <source>
        <dbReference type="ARBA" id="ARBA00022771"/>
    </source>
</evidence>
<feature type="domain" description="MYND-type" evidence="5">
    <location>
        <begin position="170"/>
        <end position="216"/>
    </location>
</feature>
<evidence type="ECO:0000313" key="7">
    <source>
        <dbReference type="Proteomes" id="UP000275078"/>
    </source>
</evidence>
<keyword evidence="1" id="KW-0479">Metal-binding</keyword>
<proteinExistence type="predicted"/>
<keyword evidence="7" id="KW-1185">Reference proteome</keyword>
<evidence type="ECO:0000259" key="5">
    <source>
        <dbReference type="PROSITE" id="PS50865"/>
    </source>
</evidence>
<organism evidence="6 7">
    <name type="scientific">Ascobolus immersus RN42</name>
    <dbReference type="NCBI Taxonomy" id="1160509"/>
    <lineage>
        <taxon>Eukaryota</taxon>
        <taxon>Fungi</taxon>
        <taxon>Dikarya</taxon>
        <taxon>Ascomycota</taxon>
        <taxon>Pezizomycotina</taxon>
        <taxon>Pezizomycetes</taxon>
        <taxon>Pezizales</taxon>
        <taxon>Ascobolaceae</taxon>
        <taxon>Ascobolus</taxon>
    </lineage>
</organism>
<dbReference type="STRING" id="1160509.A0A3N4IL13"/>
<dbReference type="SUPFAM" id="SSF144232">
    <property type="entry name" value="HIT/MYND zinc finger-like"/>
    <property type="match status" value="1"/>
</dbReference>
<dbReference type="Pfam" id="PF01753">
    <property type="entry name" value="zf-MYND"/>
    <property type="match status" value="1"/>
</dbReference>
<evidence type="ECO:0000256" key="3">
    <source>
        <dbReference type="ARBA" id="ARBA00022833"/>
    </source>
</evidence>
<dbReference type="PROSITE" id="PS50865">
    <property type="entry name" value="ZF_MYND_2"/>
    <property type="match status" value="1"/>
</dbReference>
<dbReference type="EMBL" id="ML119648">
    <property type="protein sequence ID" value="RPA86835.1"/>
    <property type="molecule type" value="Genomic_DNA"/>
</dbReference>
<keyword evidence="2 4" id="KW-0863">Zinc-finger</keyword>
<dbReference type="GO" id="GO:0008270">
    <property type="term" value="F:zinc ion binding"/>
    <property type="evidence" value="ECO:0007669"/>
    <property type="project" value="UniProtKB-KW"/>
</dbReference>
<name>A0A3N4IL13_ASCIM</name>
<dbReference type="OrthoDB" id="265717at2759"/>
<dbReference type="AlphaFoldDB" id="A0A3N4IL13"/>
<reference evidence="6 7" key="1">
    <citation type="journal article" date="2018" name="Nat. Ecol. Evol.">
        <title>Pezizomycetes genomes reveal the molecular basis of ectomycorrhizal truffle lifestyle.</title>
        <authorList>
            <person name="Murat C."/>
            <person name="Payen T."/>
            <person name="Noel B."/>
            <person name="Kuo A."/>
            <person name="Morin E."/>
            <person name="Chen J."/>
            <person name="Kohler A."/>
            <person name="Krizsan K."/>
            <person name="Balestrini R."/>
            <person name="Da Silva C."/>
            <person name="Montanini B."/>
            <person name="Hainaut M."/>
            <person name="Levati E."/>
            <person name="Barry K.W."/>
            <person name="Belfiori B."/>
            <person name="Cichocki N."/>
            <person name="Clum A."/>
            <person name="Dockter R.B."/>
            <person name="Fauchery L."/>
            <person name="Guy J."/>
            <person name="Iotti M."/>
            <person name="Le Tacon F."/>
            <person name="Lindquist E.A."/>
            <person name="Lipzen A."/>
            <person name="Malagnac F."/>
            <person name="Mello A."/>
            <person name="Molinier V."/>
            <person name="Miyauchi S."/>
            <person name="Poulain J."/>
            <person name="Riccioni C."/>
            <person name="Rubini A."/>
            <person name="Sitrit Y."/>
            <person name="Splivallo R."/>
            <person name="Traeger S."/>
            <person name="Wang M."/>
            <person name="Zifcakova L."/>
            <person name="Wipf D."/>
            <person name="Zambonelli A."/>
            <person name="Paolocci F."/>
            <person name="Nowrousian M."/>
            <person name="Ottonello S."/>
            <person name="Baldrian P."/>
            <person name="Spatafora J.W."/>
            <person name="Henrissat B."/>
            <person name="Nagy L.G."/>
            <person name="Aury J.M."/>
            <person name="Wincker P."/>
            <person name="Grigoriev I.V."/>
            <person name="Bonfante P."/>
            <person name="Martin F.M."/>
        </authorList>
    </citation>
    <scope>NUCLEOTIDE SEQUENCE [LARGE SCALE GENOMIC DNA]</scope>
    <source>
        <strain evidence="6 7">RN42</strain>
    </source>
</reference>
<evidence type="ECO:0000256" key="1">
    <source>
        <dbReference type="ARBA" id="ARBA00022723"/>
    </source>
</evidence>